<keyword evidence="2 4" id="KW-0863">Zinc-finger</keyword>
<reference evidence="7 8" key="1">
    <citation type="submission" date="2022-01" db="EMBL/GenBank/DDBJ databases">
        <authorList>
            <person name="Xiong W."/>
            <person name="Schranz E."/>
        </authorList>
    </citation>
    <scope>NUCLEOTIDE SEQUENCE [LARGE SCALE GENOMIC DNA]</scope>
</reference>
<accession>A0AAU9NNH6</accession>
<keyword evidence="3" id="KW-0862">Zinc</keyword>
<sequence>MTSNAATTPSVESTATDIHKQNSDDVGWEYGFIPDKSNLDRLKCKFCGKVFGGGITRMKEHISHVKGNVSSCPSSTKDDQLKCRNSIKEGKLK</sequence>
<comment type="caution">
    <text evidence="7">The sequence shown here is derived from an EMBL/GenBank/DDBJ whole genome shotgun (WGS) entry which is preliminary data.</text>
</comment>
<evidence type="ECO:0000256" key="4">
    <source>
        <dbReference type="PROSITE-ProRule" id="PRU00027"/>
    </source>
</evidence>
<dbReference type="EMBL" id="CAKMRJ010004835">
    <property type="protein sequence ID" value="CAH1439435.1"/>
    <property type="molecule type" value="Genomic_DNA"/>
</dbReference>
<keyword evidence="8" id="KW-1185">Reference proteome</keyword>
<proteinExistence type="predicted"/>
<dbReference type="AlphaFoldDB" id="A0AAU9NNH6"/>
<feature type="region of interest" description="Disordered" evidence="5">
    <location>
        <begin position="66"/>
        <end position="93"/>
    </location>
</feature>
<keyword evidence="1" id="KW-0479">Metal-binding</keyword>
<evidence type="ECO:0000256" key="2">
    <source>
        <dbReference type="ARBA" id="ARBA00022771"/>
    </source>
</evidence>
<dbReference type="Proteomes" id="UP001157418">
    <property type="component" value="Unassembled WGS sequence"/>
</dbReference>
<evidence type="ECO:0000313" key="7">
    <source>
        <dbReference type="EMBL" id="CAH1439435.1"/>
    </source>
</evidence>
<evidence type="ECO:0000313" key="8">
    <source>
        <dbReference type="Proteomes" id="UP001157418"/>
    </source>
</evidence>
<dbReference type="PANTHER" id="PTHR46951">
    <property type="entry name" value="BED-TYPE DOMAIN-CONTAINING PROTEIN"/>
    <property type="match status" value="1"/>
</dbReference>
<name>A0AAU9NNH6_9ASTR</name>
<dbReference type="PANTHER" id="PTHR46951:SF2">
    <property type="entry name" value="BED-TYPE DOMAIN-CONTAINING PROTEIN"/>
    <property type="match status" value="1"/>
</dbReference>
<feature type="compositionally biased region" description="Basic and acidic residues" evidence="5">
    <location>
        <begin position="76"/>
        <end position="93"/>
    </location>
</feature>
<dbReference type="PROSITE" id="PS50808">
    <property type="entry name" value="ZF_BED"/>
    <property type="match status" value="1"/>
</dbReference>
<evidence type="ECO:0000256" key="3">
    <source>
        <dbReference type="ARBA" id="ARBA00022833"/>
    </source>
</evidence>
<dbReference type="InterPro" id="IPR003656">
    <property type="entry name" value="Znf_BED"/>
</dbReference>
<organism evidence="7 8">
    <name type="scientific">Lactuca virosa</name>
    <dbReference type="NCBI Taxonomy" id="75947"/>
    <lineage>
        <taxon>Eukaryota</taxon>
        <taxon>Viridiplantae</taxon>
        <taxon>Streptophyta</taxon>
        <taxon>Embryophyta</taxon>
        <taxon>Tracheophyta</taxon>
        <taxon>Spermatophyta</taxon>
        <taxon>Magnoliopsida</taxon>
        <taxon>eudicotyledons</taxon>
        <taxon>Gunneridae</taxon>
        <taxon>Pentapetalae</taxon>
        <taxon>asterids</taxon>
        <taxon>campanulids</taxon>
        <taxon>Asterales</taxon>
        <taxon>Asteraceae</taxon>
        <taxon>Cichorioideae</taxon>
        <taxon>Cichorieae</taxon>
        <taxon>Lactucinae</taxon>
        <taxon>Lactuca</taxon>
    </lineage>
</organism>
<protein>
    <recommendedName>
        <fullName evidence="6">BED-type domain-containing protein</fullName>
    </recommendedName>
</protein>
<dbReference type="GO" id="GO:0008270">
    <property type="term" value="F:zinc ion binding"/>
    <property type="evidence" value="ECO:0007669"/>
    <property type="project" value="UniProtKB-KW"/>
</dbReference>
<evidence type="ECO:0000256" key="1">
    <source>
        <dbReference type="ARBA" id="ARBA00022723"/>
    </source>
</evidence>
<evidence type="ECO:0000259" key="6">
    <source>
        <dbReference type="PROSITE" id="PS50808"/>
    </source>
</evidence>
<dbReference type="GO" id="GO:0003677">
    <property type="term" value="F:DNA binding"/>
    <property type="evidence" value="ECO:0007669"/>
    <property type="project" value="InterPro"/>
</dbReference>
<evidence type="ECO:0000256" key="5">
    <source>
        <dbReference type="SAM" id="MobiDB-lite"/>
    </source>
</evidence>
<feature type="domain" description="BED-type" evidence="6">
    <location>
        <begin position="22"/>
        <end position="79"/>
    </location>
</feature>
<gene>
    <name evidence="7" type="ORF">LVIROSA_LOCUS25628</name>
</gene>